<keyword evidence="4" id="KW-0443">Lipid metabolism</keyword>
<dbReference type="EC" id="2.3.2.30" evidence="7"/>
<dbReference type="InterPro" id="IPR052351">
    <property type="entry name" value="Ornithine_N-alpha-AT"/>
</dbReference>
<evidence type="ECO:0000313" key="13">
    <source>
        <dbReference type="Proteomes" id="UP000294721"/>
    </source>
</evidence>
<dbReference type="EMBL" id="CP091507">
    <property type="protein sequence ID" value="UOO79052.1"/>
    <property type="molecule type" value="Genomic_DNA"/>
</dbReference>
<evidence type="ECO:0000313" key="14">
    <source>
        <dbReference type="Proteomes" id="UP000829756"/>
    </source>
</evidence>
<dbReference type="RefSeq" id="WP_132952838.1">
    <property type="nucleotide sequence ID" value="NZ_CP091507.1"/>
</dbReference>
<gene>
    <name evidence="11" type="ORF">EV680_10438</name>
    <name evidence="12" type="ORF">LVJ78_10195</name>
</gene>
<sequence>MLQRDARNQATAGQGRLTVALARCDADIEEAQRLRYKVFAEEMGADIKSDNGLDVDKYDEYCRHLIVRDEDSGRAVGCYRLLTEEGARALGGWYSESEFDLARIRHLLPHTVELGRACVHRDYRHGGTVMLLWSGLVKFMQAERLEYMIGCGSMSMADGGHFAASLYKKLAQTYLCPPEYRVFPHLPLPLPALRDDVAAECPALIKGYLRAGAYICGEPAWDADFNCADVLIMMPMSRVSPRYLKHFSK</sequence>
<keyword evidence="13" id="KW-1185">Reference proteome</keyword>
<evidence type="ECO:0000256" key="4">
    <source>
        <dbReference type="ARBA" id="ARBA00023098"/>
    </source>
</evidence>
<name>A0AAE9KHM2_9NEIS</name>
<dbReference type="GO" id="GO:0006629">
    <property type="term" value="P:lipid metabolic process"/>
    <property type="evidence" value="ECO:0007669"/>
    <property type="project" value="UniProtKB-KW"/>
</dbReference>
<dbReference type="SUPFAM" id="SSF55729">
    <property type="entry name" value="Acyl-CoA N-acyltransferases (Nat)"/>
    <property type="match status" value="1"/>
</dbReference>
<comment type="pathway">
    <text evidence="1">Lipid metabolism.</text>
</comment>
<dbReference type="GO" id="GO:0043810">
    <property type="term" value="F:ornithine-acyl [acyl carrier protein] N-acyltransferase activity"/>
    <property type="evidence" value="ECO:0007669"/>
    <property type="project" value="UniProtKB-EC"/>
</dbReference>
<comment type="similarity">
    <text evidence="6">Belongs to the acetyltransferase family. OlsB subfamily.</text>
</comment>
<dbReference type="KEGG" id="usu:LVJ78_10195"/>
<comment type="function">
    <text evidence="9">Catalyzes the first step in the biosynthesis of ornithine lipids, which are phosphorus-free membrane lipids. Catalyzes the 3-hydroxyacyl-acyl carrier protein-dependent acylation of ornithine to form lyso-ornithine lipid (LOL).</text>
</comment>
<protein>
    <recommendedName>
        <fullName evidence="8">L-ornithine N(alpha)-acyltransferase</fullName>
        <ecNumber evidence="7">2.3.2.30</ecNumber>
    </recommendedName>
</protein>
<dbReference type="Pfam" id="PF13444">
    <property type="entry name" value="Acetyltransf_5"/>
    <property type="match status" value="1"/>
</dbReference>
<dbReference type="Proteomes" id="UP000829756">
    <property type="component" value="Chromosome"/>
</dbReference>
<dbReference type="AlphaFoldDB" id="A0AAE9KHM2"/>
<dbReference type="Gene3D" id="3.40.630.30">
    <property type="match status" value="1"/>
</dbReference>
<evidence type="ECO:0000256" key="1">
    <source>
        <dbReference type="ARBA" id="ARBA00005189"/>
    </source>
</evidence>
<dbReference type="PANTHER" id="PTHR37323">
    <property type="entry name" value="GCN5-RELATED N-ACETYLTRANSFERASE"/>
    <property type="match status" value="1"/>
</dbReference>
<evidence type="ECO:0000256" key="6">
    <source>
        <dbReference type="ARBA" id="ARBA00038095"/>
    </source>
</evidence>
<dbReference type="PANTHER" id="PTHR37323:SF1">
    <property type="entry name" value="L-ORNITHINE N(ALPHA)-ACYLTRANSFERASE"/>
    <property type="match status" value="1"/>
</dbReference>
<proteinExistence type="inferred from homology"/>
<reference evidence="12" key="3">
    <citation type="journal article" date="2022" name="Res Sq">
        <title>Evolution of multicellular longitudinally dividing oral cavity symbionts (Neisseriaceae).</title>
        <authorList>
            <person name="Nyongesa S."/>
            <person name="Weber P."/>
            <person name="Bernet E."/>
            <person name="Pullido F."/>
            <person name="Nieckarz M."/>
            <person name="Delaby M."/>
            <person name="Nieves C."/>
            <person name="Viehboeck T."/>
            <person name="Krause N."/>
            <person name="Rivera-Millot A."/>
            <person name="Nakamura A."/>
            <person name="Vischer N."/>
            <person name="VanNieuwenhze M."/>
            <person name="Brun Y."/>
            <person name="Cava F."/>
            <person name="Bulgheresi S."/>
            <person name="Veyrier F."/>
        </authorList>
    </citation>
    <scope>NUCLEOTIDE SEQUENCE</scope>
    <source>
        <strain evidence="12">1258/02</strain>
    </source>
</reference>
<reference evidence="12" key="2">
    <citation type="submission" date="2021-12" db="EMBL/GenBank/DDBJ databases">
        <authorList>
            <person name="Veyrier F.J."/>
        </authorList>
    </citation>
    <scope>NUCLEOTIDE SEQUENCE</scope>
    <source>
        <strain evidence="12">1258/02</strain>
    </source>
</reference>
<evidence type="ECO:0000256" key="5">
    <source>
        <dbReference type="ARBA" id="ARBA00023315"/>
    </source>
</evidence>
<organism evidence="12 14">
    <name type="scientific">Uruburuella suis</name>
    <dbReference type="NCBI Taxonomy" id="252130"/>
    <lineage>
        <taxon>Bacteria</taxon>
        <taxon>Pseudomonadati</taxon>
        <taxon>Pseudomonadota</taxon>
        <taxon>Betaproteobacteria</taxon>
        <taxon>Neisseriales</taxon>
        <taxon>Neisseriaceae</taxon>
        <taxon>Uruburuella</taxon>
    </lineage>
</organism>
<dbReference type="EMBL" id="SLXE01000004">
    <property type="protein sequence ID" value="TCP09173.1"/>
    <property type="molecule type" value="Genomic_DNA"/>
</dbReference>
<evidence type="ECO:0000313" key="12">
    <source>
        <dbReference type="EMBL" id="UOO79052.1"/>
    </source>
</evidence>
<accession>A0AAE9KHM2</accession>
<keyword evidence="3 12" id="KW-0808">Transferase</keyword>
<evidence type="ECO:0000313" key="11">
    <source>
        <dbReference type="EMBL" id="TCP09173.1"/>
    </source>
</evidence>
<evidence type="ECO:0000256" key="8">
    <source>
        <dbReference type="ARBA" id="ARBA00039866"/>
    </source>
</evidence>
<reference evidence="11 13" key="1">
    <citation type="submission" date="2019-03" db="EMBL/GenBank/DDBJ databases">
        <title>Genomic Encyclopedia of Type Strains, Phase IV (KMG-IV): sequencing the most valuable type-strain genomes for metagenomic binning, comparative biology and taxonomic classification.</title>
        <authorList>
            <person name="Goeker M."/>
        </authorList>
    </citation>
    <scope>NUCLEOTIDE SEQUENCE [LARGE SCALE GENOMIC DNA]</scope>
    <source>
        <strain evidence="11 13">DSM 17474</strain>
    </source>
</reference>
<evidence type="ECO:0000256" key="3">
    <source>
        <dbReference type="ARBA" id="ARBA00022679"/>
    </source>
</evidence>
<evidence type="ECO:0000256" key="9">
    <source>
        <dbReference type="ARBA" id="ARBA00045724"/>
    </source>
</evidence>
<keyword evidence="2" id="KW-0444">Lipid biosynthesis</keyword>
<dbReference type="InterPro" id="IPR016181">
    <property type="entry name" value="Acyl_CoA_acyltransferase"/>
</dbReference>
<evidence type="ECO:0000256" key="2">
    <source>
        <dbReference type="ARBA" id="ARBA00022516"/>
    </source>
</evidence>
<comment type="catalytic activity">
    <reaction evidence="10">
        <text>a (3R)-hydroxyacyl-[ACP] + L-ornithine = a lyso-ornithine lipid + holo-[ACP] + H(+)</text>
        <dbReference type="Rhea" id="RHEA:20633"/>
        <dbReference type="Rhea" id="RHEA-COMP:9685"/>
        <dbReference type="Rhea" id="RHEA-COMP:9945"/>
        <dbReference type="ChEBI" id="CHEBI:15378"/>
        <dbReference type="ChEBI" id="CHEBI:46911"/>
        <dbReference type="ChEBI" id="CHEBI:64479"/>
        <dbReference type="ChEBI" id="CHEBI:78827"/>
        <dbReference type="ChEBI" id="CHEBI:138482"/>
        <dbReference type="EC" id="2.3.2.30"/>
    </reaction>
    <physiologicalReaction direction="left-to-right" evidence="10">
        <dbReference type="Rhea" id="RHEA:20634"/>
    </physiologicalReaction>
</comment>
<evidence type="ECO:0000256" key="7">
    <source>
        <dbReference type="ARBA" id="ARBA00039058"/>
    </source>
</evidence>
<keyword evidence="5 12" id="KW-0012">Acyltransferase</keyword>
<evidence type="ECO:0000256" key="10">
    <source>
        <dbReference type="ARBA" id="ARBA00047785"/>
    </source>
</evidence>
<dbReference type="Proteomes" id="UP000294721">
    <property type="component" value="Unassembled WGS sequence"/>
</dbReference>